<accession>A0AAW1LUV4</accession>
<protein>
    <submittedName>
        <fullName evidence="1">Uncharacterized protein</fullName>
    </submittedName>
</protein>
<keyword evidence="2" id="KW-1185">Reference proteome</keyword>
<sequence>MKDKRVKSAEIIQKNFRKYLERRKLSCNKTDACNAENKKSSNENEHPCKNIGESLRNEVSTTPQQLQEIQKQIHEIYIELNKFYTNLPACNENLNQQDDLSQDINRIIANLSNISKLDDCGGVNVEHVTPEARLKHDEALNNLNVKWWQNLN</sequence>
<reference evidence="1 2" key="1">
    <citation type="journal article" date="2024" name="BMC Genomics">
        <title>De novo assembly and annotation of Popillia japonica's genome with initial clues to its potential as an invasive pest.</title>
        <authorList>
            <person name="Cucini C."/>
            <person name="Boschi S."/>
            <person name="Funari R."/>
            <person name="Cardaioli E."/>
            <person name="Iannotti N."/>
            <person name="Marturano G."/>
            <person name="Paoli F."/>
            <person name="Bruttini M."/>
            <person name="Carapelli A."/>
            <person name="Frati F."/>
            <person name="Nardi F."/>
        </authorList>
    </citation>
    <scope>NUCLEOTIDE SEQUENCE [LARGE SCALE GENOMIC DNA]</scope>
    <source>
        <strain evidence="1">DMR45628</strain>
    </source>
</reference>
<dbReference type="Proteomes" id="UP001458880">
    <property type="component" value="Unassembled WGS sequence"/>
</dbReference>
<evidence type="ECO:0000313" key="1">
    <source>
        <dbReference type="EMBL" id="KAK9737833.1"/>
    </source>
</evidence>
<comment type="caution">
    <text evidence="1">The sequence shown here is derived from an EMBL/GenBank/DDBJ whole genome shotgun (WGS) entry which is preliminary data.</text>
</comment>
<gene>
    <name evidence="1" type="ORF">QE152_g10341</name>
</gene>
<dbReference type="AlphaFoldDB" id="A0AAW1LUV4"/>
<evidence type="ECO:0000313" key="2">
    <source>
        <dbReference type="Proteomes" id="UP001458880"/>
    </source>
</evidence>
<dbReference type="EMBL" id="JASPKY010000094">
    <property type="protein sequence ID" value="KAK9737833.1"/>
    <property type="molecule type" value="Genomic_DNA"/>
</dbReference>
<name>A0AAW1LUV4_POPJA</name>
<organism evidence="1 2">
    <name type="scientific">Popillia japonica</name>
    <name type="common">Japanese beetle</name>
    <dbReference type="NCBI Taxonomy" id="7064"/>
    <lineage>
        <taxon>Eukaryota</taxon>
        <taxon>Metazoa</taxon>
        <taxon>Ecdysozoa</taxon>
        <taxon>Arthropoda</taxon>
        <taxon>Hexapoda</taxon>
        <taxon>Insecta</taxon>
        <taxon>Pterygota</taxon>
        <taxon>Neoptera</taxon>
        <taxon>Endopterygota</taxon>
        <taxon>Coleoptera</taxon>
        <taxon>Polyphaga</taxon>
        <taxon>Scarabaeiformia</taxon>
        <taxon>Scarabaeidae</taxon>
        <taxon>Rutelinae</taxon>
        <taxon>Popillia</taxon>
    </lineage>
</organism>
<proteinExistence type="predicted"/>